<dbReference type="EMBL" id="JANFZH010000092">
    <property type="protein sequence ID" value="MCQ4841843.1"/>
    <property type="molecule type" value="Genomic_DNA"/>
</dbReference>
<reference evidence="1 2" key="1">
    <citation type="submission" date="2022-06" db="EMBL/GenBank/DDBJ databases">
        <title>Isolation of gut microbiota from human fecal samples.</title>
        <authorList>
            <person name="Pamer E.G."/>
            <person name="Barat B."/>
            <person name="Waligurski E."/>
            <person name="Medina S."/>
            <person name="Paddock L."/>
            <person name="Mostad J."/>
        </authorList>
    </citation>
    <scope>NUCLEOTIDE SEQUENCE [LARGE SCALE GENOMIC DNA]</scope>
    <source>
        <strain evidence="1 2">DFI.9.73</strain>
    </source>
</reference>
<dbReference type="RefSeq" id="WP_256192477.1">
    <property type="nucleotide sequence ID" value="NZ_JANFZG010000089.1"/>
</dbReference>
<gene>
    <name evidence="1" type="ORF">NE695_18245</name>
</gene>
<proteinExistence type="predicted"/>
<keyword evidence="2" id="KW-1185">Reference proteome</keyword>
<evidence type="ECO:0000313" key="2">
    <source>
        <dbReference type="Proteomes" id="UP001524473"/>
    </source>
</evidence>
<accession>A0ABT1S4U5</accession>
<name>A0ABT1S4U5_9FIRM</name>
<organism evidence="1 2">
    <name type="scientific">Neglectibacter timonensis</name>
    <dbReference type="NCBI Taxonomy" id="1776382"/>
    <lineage>
        <taxon>Bacteria</taxon>
        <taxon>Bacillati</taxon>
        <taxon>Bacillota</taxon>
        <taxon>Clostridia</taxon>
        <taxon>Eubacteriales</taxon>
        <taxon>Oscillospiraceae</taxon>
        <taxon>Neglectibacter</taxon>
    </lineage>
</organism>
<dbReference type="Proteomes" id="UP001524473">
    <property type="component" value="Unassembled WGS sequence"/>
</dbReference>
<protein>
    <submittedName>
        <fullName evidence="1">Uncharacterized protein</fullName>
    </submittedName>
</protein>
<evidence type="ECO:0000313" key="1">
    <source>
        <dbReference type="EMBL" id="MCQ4841843.1"/>
    </source>
</evidence>
<sequence length="71" mass="8133">MSMTRESILRDDLIQHLAEKTVTDEEYQELCSWVTSGNSVYANPWYMAGEDGGELDFLTARRVMLELLAEC</sequence>
<comment type="caution">
    <text evidence="1">The sequence shown here is derived from an EMBL/GenBank/DDBJ whole genome shotgun (WGS) entry which is preliminary data.</text>
</comment>